<dbReference type="EMBL" id="FOZW01000003">
    <property type="protein sequence ID" value="SFS67198.1"/>
    <property type="molecule type" value="Genomic_DNA"/>
</dbReference>
<evidence type="ECO:0000256" key="4">
    <source>
        <dbReference type="PIRSR" id="PIRSR600760-2"/>
    </source>
</evidence>
<comment type="similarity">
    <text evidence="1">Belongs to the inositol monophosphatase superfamily.</text>
</comment>
<name>A0A1I6RRY1_9RHOB</name>
<dbReference type="GO" id="GO:0006020">
    <property type="term" value="P:inositol metabolic process"/>
    <property type="evidence" value="ECO:0007669"/>
    <property type="project" value="TreeGrafter"/>
</dbReference>
<feature type="binding site" evidence="4">
    <location>
        <position position="75"/>
    </location>
    <ligand>
        <name>Mg(2+)</name>
        <dbReference type="ChEBI" id="CHEBI:18420"/>
        <label>1</label>
        <note>catalytic</note>
    </ligand>
</feature>
<feature type="binding site" evidence="4">
    <location>
        <position position="96"/>
    </location>
    <ligand>
        <name>Mg(2+)</name>
        <dbReference type="ChEBI" id="CHEBI:18420"/>
        <label>1</label>
        <note>catalytic</note>
    </ligand>
</feature>
<dbReference type="STRING" id="311180.SAMN04488050_103314"/>
<dbReference type="GO" id="GO:0007165">
    <property type="term" value="P:signal transduction"/>
    <property type="evidence" value="ECO:0007669"/>
    <property type="project" value="TreeGrafter"/>
</dbReference>
<evidence type="ECO:0000313" key="5">
    <source>
        <dbReference type="EMBL" id="SFS67198.1"/>
    </source>
</evidence>
<dbReference type="GO" id="GO:0046854">
    <property type="term" value="P:phosphatidylinositol phosphate biosynthetic process"/>
    <property type="evidence" value="ECO:0007669"/>
    <property type="project" value="InterPro"/>
</dbReference>
<keyword evidence="6" id="KW-1185">Reference proteome</keyword>
<protein>
    <submittedName>
        <fullName evidence="5">Myo-inositol-1(Or 4)-monophosphatase</fullName>
    </submittedName>
</protein>
<dbReference type="InterPro" id="IPR000760">
    <property type="entry name" value="Inositol_monophosphatase-like"/>
</dbReference>
<feature type="binding site" evidence="4">
    <location>
        <position position="214"/>
    </location>
    <ligand>
        <name>Mg(2+)</name>
        <dbReference type="ChEBI" id="CHEBI:18420"/>
        <label>1</label>
        <note>catalytic</note>
    </ligand>
</feature>
<dbReference type="Gene3D" id="3.30.540.10">
    <property type="entry name" value="Fructose-1,6-Bisphosphatase, subunit A, domain 1"/>
    <property type="match status" value="1"/>
</dbReference>
<organism evidence="5 6">
    <name type="scientific">Alloyangia pacifica</name>
    <dbReference type="NCBI Taxonomy" id="311180"/>
    <lineage>
        <taxon>Bacteria</taxon>
        <taxon>Pseudomonadati</taxon>
        <taxon>Pseudomonadota</taxon>
        <taxon>Alphaproteobacteria</taxon>
        <taxon>Rhodobacterales</taxon>
        <taxon>Roseobacteraceae</taxon>
        <taxon>Alloyangia</taxon>
    </lineage>
</organism>
<feature type="binding site" evidence="4">
    <location>
        <position position="95"/>
    </location>
    <ligand>
        <name>Mg(2+)</name>
        <dbReference type="ChEBI" id="CHEBI:18420"/>
        <label>1</label>
        <note>catalytic</note>
    </ligand>
</feature>
<evidence type="ECO:0000313" key="6">
    <source>
        <dbReference type="Proteomes" id="UP000199392"/>
    </source>
</evidence>
<dbReference type="CDD" id="cd01638">
    <property type="entry name" value="CysQ"/>
    <property type="match status" value="1"/>
</dbReference>
<accession>A0A1I6RRY1</accession>
<dbReference type="Gene3D" id="3.40.190.80">
    <property type="match status" value="1"/>
</dbReference>
<dbReference type="Pfam" id="PF00459">
    <property type="entry name" value="Inositol_P"/>
    <property type="match status" value="1"/>
</dbReference>
<dbReference type="PANTHER" id="PTHR20854">
    <property type="entry name" value="INOSITOL MONOPHOSPHATASE"/>
    <property type="match status" value="1"/>
</dbReference>
<proteinExistence type="inferred from homology"/>
<dbReference type="GO" id="GO:0008934">
    <property type="term" value="F:inositol monophosphate 1-phosphatase activity"/>
    <property type="evidence" value="ECO:0007669"/>
    <property type="project" value="TreeGrafter"/>
</dbReference>
<evidence type="ECO:0000256" key="2">
    <source>
        <dbReference type="ARBA" id="ARBA00022723"/>
    </source>
</evidence>
<feature type="binding site" evidence="4">
    <location>
        <position position="93"/>
    </location>
    <ligand>
        <name>Mg(2+)</name>
        <dbReference type="ChEBI" id="CHEBI:18420"/>
        <label>2</label>
    </ligand>
</feature>
<sequence>MPANDPEAGHAADRALLERAAREAGQVALGFAGDALDVRYKAADGSPVTAADLAVNARLEELLRGAQPDYGWLSEESVDSDARRAAEKVFIIDPIDGTRSFIAGEDTWAHSLAVAENGVVTAAAVYLPKRDLLYSAALGQGAVLNGLPIRATATGRLEEAEVLAPRPVMDSPYWRVPLPPIRRAHRPSLAYRLGLVAEGRFDAMLTFRPTWEWDIAAGTLLLQEAGAQVTDRLGRPLRFNARHPQHPGVVAANPALHGDIMGRLTLAP</sequence>
<dbReference type="OrthoDB" id="9785695at2"/>
<evidence type="ECO:0000256" key="3">
    <source>
        <dbReference type="ARBA" id="ARBA00022842"/>
    </source>
</evidence>
<dbReference type="PANTHER" id="PTHR20854:SF4">
    <property type="entry name" value="INOSITOL-1-MONOPHOSPHATASE-RELATED"/>
    <property type="match status" value="1"/>
</dbReference>
<comment type="cofactor">
    <cofactor evidence="4">
        <name>Mg(2+)</name>
        <dbReference type="ChEBI" id="CHEBI:18420"/>
    </cofactor>
</comment>
<dbReference type="SUPFAM" id="SSF56655">
    <property type="entry name" value="Carbohydrate phosphatase"/>
    <property type="match status" value="1"/>
</dbReference>
<keyword evidence="2 4" id="KW-0479">Metal-binding</keyword>
<dbReference type="PROSITE" id="PS00630">
    <property type="entry name" value="IMP_2"/>
    <property type="match status" value="1"/>
</dbReference>
<dbReference type="AlphaFoldDB" id="A0A1I6RRY1"/>
<reference evidence="6" key="1">
    <citation type="submission" date="2016-10" db="EMBL/GenBank/DDBJ databases">
        <authorList>
            <person name="Varghese N."/>
            <person name="Submissions S."/>
        </authorList>
    </citation>
    <scope>NUCLEOTIDE SEQUENCE [LARGE SCALE GENOMIC DNA]</scope>
    <source>
        <strain evidence="6">DSM 26894</strain>
    </source>
</reference>
<dbReference type="RefSeq" id="WP_092423049.1">
    <property type="nucleotide sequence ID" value="NZ_FNCL01000003.1"/>
</dbReference>
<dbReference type="PRINTS" id="PR00377">
    <property type="entry name" value="IMPHPHTASES"/>
</dbReference>
<gene>
    <name evidence="5" type="ORF">SAMN04488050_103314</name>
</gene>
<dbReference type="Proteomes" id="UP000199392">
    <property type="component" value="Unassembled WGS sequence"/>
</dbReference>
<evidence type="ECO:0000256" key="1">
    <source>
        <dbReference type="ARBA" id="ARBA00009759"/>
    </source>
</evidence>
<keyword evidence="3 4" id="KW-0460">Magnesium</keyword>
<dbReference type="GO" id="GO:0046872">
    <property type="term" value="F:metal ion binding"/>
    <property type="evidence" value="ECO:0007669"/>
    <property type="project" value="UniProtKB-KW"/>
</dbReference>
<dbReference type="InterPro" id="IPR020550">
    <property type="entry name" value="Inositol_monophosphatase_CS"/>
</dbReference>